<name>A0ABU2DT27_9MICC</name>
<protein>
    <submittedName>
        <fullName evidence="1">Uncharacterized protein</fullName>
    </submittedName>
</protein>
<reference evidence="1 2" key="1">
    <citation type="submission" date="2023-09" db="EMBL/GenBank/DDBJ databases">
        <title>Description of three actinobacteria isolated from air of manufacturing shop in a pharmaceutical factory.</title>
        <authorList>
            <person name="Zhang D.-F."/>
        </authorList>
    </citation>
    <scope>NUCLEOTIDE SEQUENCE [LARGE SCALE GENOMIC DNA]</scope>
    <source>
        <strain evidence="1 2">LY-0111</strain>
    </source>
</reference>
<dbReference type="RefSeq" id="WP_310548639.1">
    <property type="nucleotide sequence ID" value="NZ_JAVKGR010000009.1"/>
</dbReference>
<evidence type="ECO:0000313" key="1">
    <source>
        <dbReference type="EMBL" id="MDR8019649.1"/>
    </source>
</evidence>
<keyword evidence="2" id="KW-1185">Reference proteome</keyword>
<evidence type="ECO:0000313" key="2">
    <source>
        <dbReference type="Proteomes" id="UP001251870"/>
    </source>
</evidence>
<dbReference type="Proteomes" id="UP001251870">
    <property type="component" value="Unassembled WGS sequence"/>
</dbReference>
<accession>A0ABU2DT27</accession>
<organism evidence="1 2">
    <name type="scientific">Nesterenkonia aerolata</name>
    <dbReference type="NCBI Taxonomy" id="3074079"/>
    <lineage>
        <taxon>Bacteria</taxon>
        <taxon>Bacillati</taxon>
        <taxon>Actinomycetota</taxon>
        <taxon>Actinomycetes</taxon>
        <taxon>Micrococcales</taxon>
        <taxon>Micrococcaceae</taxon>
        <taxon>Nesterenkonia</taxon>
    </lineage>
</organism>
<gene>
    <name evidence="1" type="ORF">RIL96_08745</name>
</gene>
<comment type="caution">
    <text evidence="1">The sequence shown here is derived from an EMBL/GenBank/DDBJ whole genome shotgun (WGS) entry which is preliminary data.</text>
</comment>
<sequence length="114" mass="12182">MRWVPVDQELVTALALEVEPKVKDRQTGEQATDANGMPRWAIAAFLSGEENGNAGMARVTVPAASKPEIAPGQQVRFPGLRVMHWQQDSRSGLAWVADDVVAATASARRSGGGE</sequence>
<proteinExistence type="predicted"/>
<dbReference type="EMBL" id="JAVKGR010000009">
    <property type="protein sequence ID" value="MDR8019649.1"/>
    <property type="molecule type" value="Genomic_DNA"/>
</dbReference>